<evidence type="ECO:0000256" key="1">
    <source>
        <dbReference type="ARBA" id="ARBA00001936"/>
    </source>
</evidence>
<evidence type="ECO:0000256" key="4">
    <source>
        <dbReference type="ARBA" id="ARBA00022723"/>
    </source>
</evidence>
<feature type="binding site" evidence="7">
    <location>
        <position position="189"/>
    </location>
    <ligand>
        <name>Zn(2+)</name>
        <dbReference type="ChEBI" id="CHEBI:29105"/>
        <label>1</label>
    </ligand>
</feature>
<keyword evidence="11" id="KW-1185">Reference proteome</keyword>
<dbReference type="InterPro" id="IPR002933">
    <property type="entry name" value="Peptidase_M20"/>
</dbReference>
<feature type="binding site" evidence="8">
    <location>
        <position position="278"/>
    </location>
    <ligand>
        <name>allantoate</name>
        <dbReference type="ChEBI" id="CHEBI:17536"/>
    </ligand>
</feature>
<dbReference type="PANTHER" id="PTHR32494">
    <property type="entry name" value="ALLANTOATE DEIMINASE-RELATED"/>
    <property type="match status" value="1"/>
</dbReference>
<reference evidence="10 11" key="1">
    <citation type="submission" date="2019-03" db="EMBL/GenBank/DDBJ databases">
        <title>Genomic Encyclopedia of Archaeal and Bacterial Type Strains, Phase II (KMG-II): from individual species to whole genera.</title>
        <authorList>
            <person name="Goeker M."/>
        </authorList>
    </citation>
    <scope>NUCLEOTIDE SEQUENCE [LARGE SCALE GENOMIC DNA]</scope>
    <source>
        <strain evidence="10 11">DSM 15388</strain>
    </source>
</reference>
<dbReference type="OrthoDB" id="9808195at2"/>
<organism evidence="10 11">
    <name type="scientific">Reinekea marinisedimentorum</name>
    <dbReference type="NCBI Taxonomy" id="230495"/>
    <lineage>
        <taxon>Bacteria</taxon>
        <taxon>Pseudomonadati</taxon>
        <taxon>Pseudomonadota</taxon>
        <taxon>Gammaproteobacteria</taxon>
        <taxon>Oceanospirillales</taxon>
        <taxon>Saccharospirillaceae</taxon>
        <taxon>Reinekea</taxon>
    </lineage>
</organism>
<dbReference type="Pfam" id="PF01546">
    <property type="entry name" value="Peptidase_M20"/>
    <property type="match status" value="1"/>
</dbReference>
<comment type="subunit">
    <text evidence="3">Homodimer.</text>
</comment>
<evidence type="ECO:0000256" key="8">
    <source>
        <dbReference type="PIRSR" id="PIRSR001235-2"/>
    </source>
</evidence>
<keyword evidence="5 10" id="KW-0378">Hydrolase</keyword>
<feature type="binding site" evidence="8">
    <location>
        <position position="214"/>
    </location>
    <ligand>
        <name>allantoate</name>
        <dbReference type="ChEBI" id="CHEBI:17536"/>
    </ligand>
</feature>
<dbReference type="InterPro" id="IPR001261">
    <property type="entry name" value="ArgE/DapE_CS"/>
</dbReference>
<keyword evidence="7" id="KW-0862">Zinc</keyword>
<keyword evidence="4 7" id="KW-0479">Metal-binding</keyword>
<feature type="domain" description="Peptidase M20 dimerisation" evidence="9">
    <location>
        <begin position="210"/>
        <end position="313"/>
    </location>
</feature>
<dbReference type="PANTHER" id="PTHR32494:SF19">
    <property type="entry name" value="ALLANTOATE DEIMINASE-RELATED"/>
    <property type="match status" value="1"/>
</dbReference>
<comment type="cofactor">
    <cofactor evidence="1">
        <name>Mn(2+)</name>
        <dbReference type="ChEBI" id="CHEBI:29035"/>
    </cofactor>
</comment>
<dbReference type="InterPro" id="IPR011650">
    <property type="entry name" value="Peptidase_M20_dimer"/>
</dbReference>
<evidence type="ECO:0000256" key="3">
    <source>
        <dbReference type="ARBA" id="ARBA00011738"/>
    </source>
</evidence>
<evidence type="ECO:0000313" key="11">
    <source>
        <dbReference type="Proteomes" id="UP000295793"/>
    </source>
</evidence>
<sequence length="415" mass="45193">MNPTYPNKQRFWDWTMALAEISEPGVPYTRRSFSPLFMEGRRWLEQQMQALGLTTSVDAAGNLIGRLEGTDPNAKTIMIGSHSDTVPSGGRFDGIAGVIAGLECIASWKDAGKQLRHSVEIVDYLAEEPSEWGISCVGSRGITGFLTPELLATEHPDTKELLSSALKRVGGDGEQLYKREDVAAAFELHIEQGTVLETERLDVGIVSGIVGILRLNILFEGAAGHAGTTPMDIRRDASVAAARTNYLASEAATRIWKDSGYYLTATCGQTFIHPNASNVVPGKAELVFDIRSDDKATMEAFASELKRIAEESAELANVEVTEFQRMTDTYPVRADTQLMANIRSACDTHNIKAREMPSGAGHDAAFLAHIAPMAMVFVPSKEGVSHRPDEWTTAEQFEKGIAALITAVESFDQLN</sequence>
<evidence type="ECO:0000313" key="10">
    <source>
        <dbReference type="EMBL" id="TCS36688.1"/>
    </source>
</evidence>
<name>A0A4R3HUG5_9GAMM</name>
<dbReference type="PROSITE" id="PS00758">
    <property type="entry name" value="ARGE_DAPE_CPG2_1"/>
    <property type="match status" value="1"/>
</dbReference>
<dbReference type="GO" id="GO:0016813">
    <property type="term" value="F:hydrolase activity, acting on carbon-nitrogen (but not peptide) bonds, in linear amidines"/>
    <property type="evidence" value="ECO:0007669"/>
    <property type="project" value="InterPro"/>
</dbReference>
<dbReference type="InterPro" id="IPR010158">
    <property type="entry name" value="Amidase_Cbmase"/>
</dbReference>
<feature type="binding site" evidence="7">
    <location>
        <position position="128"/>
    </location>
    <ligand>
        <name>Zn(2+)</name>
        <dbReference type="ChEBI" id="CHEBI:29105"/>
        <label>2</label>
    </ligand>
</feature>
<evidence type="ECO:0000259" key="9">
    <source>
        <dbReference type="Pfam" id="PF07687"/>
    </source>
</evidence>
<dbReference type="AlphaFoldDB" id="A0A4R3HUG5"/>
<dbReference type="RefSeq" id="WP_132703715.1">
    <property type="nucleotide sequence ID" value="NZ_SLZR01000023.1"/>
</dbReference>
<protein>
    <submittedName>
        <fullName evidence="10">N-carbamoyl-L-amino-acid hydrolase</fullName>
    </submittedName>
</protein>
<evidence type="ECO:0000256" key="2">
    <source>
        <dbReference type="ARBA" id="ARBA00006153"/>
    </source>
</evidence>
<comment type="caution">
    <text evidence="10">The sequence shown here is derived from an EMBL/GenBank/DDBJ whole genome shotgun (WGS) entry which is preliminary data.</text>
</comment>
<feature type="binding site" evidence="7">
    <location>
        <position position="82"/>
    </location>
    <ligand>
        <name>Zn(2+)</name>
        <dbReference type="ChEBI" id="CHEBI:29105"/>
        <label>1</label>
    </ligand>
</feature>
<dbReference type="SUPFAM" id="SSF55031">
    <property type="entry name" value="Bacterial exopeptidase dimerisation domain"/>
    <property type="match status" value="1"/>
</dbReference>
<comment type="similarity">
    <text evidence="2">Belongs to the peptidase M20 family.</text>
</comment>
<dbReference type="CDD" id="cd03884">
    <property type="entry name" value="M20_bAS"/>
    <property type="match status" value="1"/>
</dbReference>
<comment type="cofactor">
    <cofactor evidence="7">
        <name>Zn(2+)</name>
        <dbReference type="ChEBI" id="CHEBI:29105"/>
    </cofactor>
    <text evidence="7">Binds 2 Zn(2+) ions per subunit.</text>
</comment>
<dbReference type="SUPFAM" id="SSF53187">
    <property type="entry name" value="Zn-dependent exopeptidases"/>
    <property type="match status" value="1"/>
</dbReference>
<dbReference type="NCBIfam" id="TIGR01879">
    <property type="entry name" value="hydantase"/>
    <property type="match status" value="1"/>
</dbReference>
<dbReference type="EMBL" id="SLZR01000023">
    <property type="protein sequence ID" value="TCS36688.1"/>
    <property type="molecule type" value="Genomic_DNA"/>
</dbReference>
<dbReference type="Pfam" id="PF07687">
    <property type="entry name" value="M20_dimer"/>
    <property type="match status" value="1"/>
</dbReference>
<feature type="binding site" evidence="7">
    <location>
        <position position="93"/>
    </location>
    <ligand>
        <name>Zn(2+)</name>
        <dbReference type="ChEBI" id="CHEBI:29105"/>
        <label>1</label>
    </ligand>
</feature>
<evidence type="ECO:0000256" key="7">
    <source>
        <dbReference type="PIRSR" id="PIRSR001235-1"/>
    </source>
</evidence>
<dbReference type="InterPro" id="IPR036264">
    <property type="entry name" value="Bact_exopeptidase_dim_dom"/>
</dbReference>
<dbReference type="PIRSF" id="PIRSF001235">
    <property type="entry name" value="Amidase_carbamoylase"/>
    <property type="match status" value="1"/>
</dbReference>
<dbReference type="GO" id="GO:0046872">
    <property type="term" value="F:metal ion binding"/>
    <property type="evidence" value="ECO:0007669"/>
    <property type="project" value="UniProtKB-KW"/>
</dbReference>
<evidence type="ECO:0000256" key="6">
    <source>
        <dbReference type="ARBA" id="ARBA00023211"/>
    </source>
</evidence>
<dbReference type="Gene3D" id="3.30.70.360">
    <property type="match status" value="1"/>
</dbReference>
<keyword evidence="6" id="KW-0464">Manganese</keyword>
<proteinExistence type="inferred from homology"/>
<dbReference type="Gene3D" id="3.40.630.10">
    <property type="entry name" value="Zn peptidases"/>
    <property type="match status" value="1"/>
</dbReference>
<dbReference type="Proteomes" id="UP000295793">
    <property type="component" value="Unassembled WGS sequence"/>
</dbReference>
<feature type="binding site" evidence="8">
    <location>
        <position position="291"/>
    </location>
    <ligand>
        <name>allantoate</name>
        <dbReference type="ChEBI" id="CHEBI:17536"/>
    </ligand>
</feature>
<accession>A0A4R3HUG5</accession>
<feature type="binding site" evidence="7">
    <location>
        <position position="93"/>
    </location>
    <ligand>
        <name>Zn(2+)</name>
        <dbReference type="ChEBI" id="CHEBI:29105"/>
        <label>2</label>
    </ligand>
</feature>
<gene>
    <name evidence="10" type="ORF">BCF53_12310</name>
</gene>
<evidence type="ECO:0000256" key="5">
    <source>
        <dbReference type="ARBA" id="ARBA00022801"/>
    </source>
</evidence>
<feature type="binding site" evidence="7">
    <location>
        <position position="386"/>
    </location>
    <ligand>
        <name>Zn(2+)</name>
        <dbReference type="ChEBI" id="CHEBI:29105"/>
        <label>2</label>
    </ligand>
</feature>